<protein>
    <submittedName>
        <fullName evidence="1">CoA transferase</fullName>
    </submittedName>
</protein>
<accession>A0ACC5ZVG9</accession>
<dbReference type="Proteomes" id="UP001203036">
    <property type="component" value="Unassembled WGS sequence"/>
</dbReference>
<organism evidence="1 2">
    <name type="scientific">Lutimaribacter degradans</name>
    <dbReference type="NCBI Taxonomy" id="2945989"/>
    <lineage>
        <taxon>Bacteria</taxon>
        <taxon>Pseudomonadati</taxon>
        <taxon>Pseudomonadota</taxon>
        <taxon>Alphaproteobacteria</taxon>
        <taxon>Rhodobacterales</taxon>
        <taxon>Roseobacteraceae</taxon>
        <taxon>Lutimaribacter</taxon>
    </lineage>
</organism>
<comment type="caution">
    <text evidence="1">The sequence shown here is derived from an EMBL/GenBank/DDBJ whole genome shotgun (WGS) entry which is preliminary data.</text>
</comment>
<keyword evidence="2" id="KW-1185">Reference proteome</keyword>
<gene>
    <name evidence="1" type="ORF">M8744_07960</name>
</gene>
<name>A0ACC5ZVG9_9RHOB</name>
<evidence type="ECO:0000313" key="1">
    <source>
        <dbReference type="EMBL" id="MCM2562077.1"/>
    </source>
</evidence>
<evidence type="ECO:0000313" key="2">
    <source>
        <dbReference type="Proteomes" id="UP001203036"/>
    </source>
</evidence>
<reference evidence="1" key="1">
    <citation type="submission" date="2022-06" db="EMBL/GenBank/DDBJ databases">
        <title>Lutimaribacter sp. EGI FJ00013, a novel bacterium isolated from a salt lake sediment enrichment.</title>
        <authorList>
            <person name="Gao L."/>
            <person name="Fang B.-Z."/>
            <person name="Li W.-J."/>
        </authorList>
    </citation>
    <scope>NUCLEOTIDE SEQUENCE</scope>
    <source>
        <strain evidence="1">EGI FJ00013</strain>
    </source>
</reference>
<dbReference type="EMBL" id="JAMQGO010000004">
    <property type="protein sequence ID" value="MCM2562077.1"/>
    <property type="molecule type" value="Genomic_DNA"/>
</dbReference>
<keyword evidence="1" id="KW-0808">Transferase</keyword>
<sequence length="382" mass="39903">MTHTAKPLSTLRVLDFTRVLAGPYATALLADLGADVIKVESPGGDEYRHVGPFLKGESALFQTVNRGKRSIVLDLKDPADLEVAQALADRADVVIENFRPGVMDRLGLGAGALCERNPRLVYASVSGFGQTGPEASRPAYDIIVQAMSGLMDLTGRPDDAPTMVGEAVADVAGGLFASWGILAALVERGQTGRGRVVDISLADSLMSMMPTAAARVLLAGDSPVRTGNKHALSAPFGVYAAGKGHFAVAVLNDKLFSGFCAAIDRPELASDPRLGCDSDRRENEPLLAAAIESWAAQHTAESAAAALAEAGIPAAPLATAHDAWASDRTSDRELVSPVSHQALGIITLPEQPVHFEGSPRGGRRAAPALDEHGAQIRAELKG</sequence>
<proteinExistence type="predicted"/>